<keyword evidence="2" id="KW-0805">Transcription regulation</keyword>
<dbReference type="InterPro" id="IPR044521">
    <property type="entry name" value="AtbZIP8/43"/>
</dbReference>
<dbReference type="GO" id="GO:0005634">
    <property type="term" value="C:nucleus"/>
    <property type="evidence" value="ECO:0007669"/>
    <property type="project" value="UniProtKB-SubCell"/>
</dbReference>
<feature type="region of interest" description="Disordered" evidence="6">
    <location>
        <begin position="75"/>
        <end position="102"/>
    </location>
</feature>
<sequence length="216" mass="24435">MEGDDAEQVHSGVPYVTLPHYLHYPSQNQKPMLTSSFSNMEFGEDHHALKHLDSSHGLDHLPLCYSQLQLPGNNSNNPIHIPVHKSSPTNTPSNRNNNSDEAKAILDDRKKKRMFSNRESARRSWMRKKQQIEVLQYHVEHLQTLNHQLSQKIIYLLECNQQINQQNAQLKEKVSSLQVALSDLLVPVGHATDQPQHIPGGFLSKRSTQTIASSGA</sequence>
<evidence type="ECO:0000259" key="7">
    <source>
        <dbReference type="PROSITE" id="PS50217"/>
    </source>
</evidence>
<dbReference type="GO" id="GO:0046983">
    <property type="term" value="F:protein dimerization activity"/>
    <property type="evidence" value="ECO:0007669"/>
    <property type="project" value="UniProtKB-ARBA"/>
</dbReference>
<dbReference type="PROSITE" id="PS50217">
    <property type="entry name" value="BZIP"/>
    <property type="match status" value="1"/>
</dbReference>
<dbReference type="Gramene" id="arahy.Tifrunner.gnm2.ann2.Ah11g349900.1">
    <property type="protein sequence ID" value="arahy.Tifrunner.gnm2.ann2.Ah11g349900.1-CDS-1"/>
    <property type="gene ID" value="arahy.Tifrunner.gnm2.ann2.Ah11g349900"/>
</dbReference>
<dbReference type="GO" id="GO:0003700">
    <property type="term" value="F:DNA-binding transcription factor activity"/>
    <property type="evidence" value="ECO:0007669"/>
    <property type="project" value="InterPro"/>
</dbReference>
<evidence type="ECO:0000256" key="3">
    <source>
        <dbReference type="ARBA" id="ARBA00023125"/>
    </source>
</evidence>
<dbReference type="STRING" id="3818.A0A445AZ44"/>
<feature type="domain" description="BZIP" evidence="7">
    <location>
        <begin position="107"/>
        <end position="170"/>
    </location>
</feature>
<evidence type="ECO:0000313" key="9">
    <source>
        <dbReference type="Proteomes" id="UP000289738"/>
    </source>
</evidence>
<keyword evidence="9" id="KW-1185">Reference proteome</keyword>
<evidence type="ECO:0000256" key="2">
    <source>
        <dbReference type="ARBA" id="ARBA00023015"/>
    </source>
</evidence>
<evidence type="ECO:0000256" key="4">
    <source>
        <dbReference type="ARBA" id="ARBA00023163"/>
    </source>
</evidence>
<dbReference type="Pfam" id="PF00170">
    <property type="entry name" value="bZIP_1"/>
    <property type="match status" value="1"/>
</dbReference>
<dbReference type="InterPro" id="IPR045314">
    <property type="entry name" value="bZIP_plant_GBF1"/>
</dbReference>
<dbReference type="InterPro" id="IPR004827">
    <property type="entry name" value="bZIP"/>
</dbReference>
<dbReference type="PANTHER" id="PTHR46324:SF7">
    <property type="entry name" value="BASIC LEUCINE-ZIPPER 75"/>
    <property type="match status" value="1"/>
</dbReference>
<evidence type="ECO:0000313" key="8">
    <source>
        <dbReference type="EMBL" id="RYR31689.1"/>
    </source>
</evidence>
<dbReference type="CDD" id="cd14702">
    <property type="entry name" value="bZIP_plant_GBF1"/>
    <property type="match status" value="1"/>
</dbReference>
<dbReference type="PANTHER" id="PTHR46324">
    <property type="entry name" value="BASIC LEUCINE ZIPPER 43-RELATED"/>
    <property type="match status" value="1"/>
</dbReference>
<dbReference type="Proteomes" id="UP000289738">
    <property type="component" value="Chromosome B01"/>
</dbReference>
<evidence type="ECO:0000256" key="5">
    <source>
        <dbReference type="ARBA" id="ARBA00023242"/>
    </source>
</evidence>
<name>A0A445AZ44_ARAHY</name>
<dbReference type="GO" id="GO:0003677">
    <property type="term" value="F:DNA binding"/>
    <property type="evidence" value="ECO:0007669"/>
    <property type="project" value="UniProtKB-KW"/>
</dbReference>
<dbReference type="AlphaFoldDB" id="A0A445AZ44"/>
<organism evidence="8 9">
    <name type="scientific">Arachis hypogaea</name>
    <name type="common">Peanut</name>
    <dbReference type="NCBI Taxonomy" id="3818"/>
    <lineage>
        <taxon>Eukaryota</taxon>
        <taxon>Viridiplantae</taxon>
        <taxon>Streptophyta</taxon>
        <taxon>Embryophyta</taxon>
        <taxon>Tracheophyta</taxon>
        <taxon>Spermatophyta</taxon>
        <taxon>Magnoliopsida</taxon>
        <taxon>eudicotyledons</taxon>
        <taxon>Gunneridae</taxon>
        <taxon>Pentapetalae</taxon>
        <taxon>rosids</taxon>
        <taxon>fabids</taxon>
        <taxon>Fabales</taxon>
        <taxon>Fabaceae</taxon>
        <taxon>Papilionoideae</taxon>
        <taxon>50 kb inversion clade</taxon>
        <taxon>dalbergioids sensu lato</taxon>
        <taxon>Dalbergieae</taxon>
        <taxon>Pterocarpus clade</taxon>
        <taxon>Arachis</taxon>
    </lineage>
</organism>
<dbReference type="FunFam" id="1.20.5.170:FF:000020">
    <property type="entry name" value="BZIP transcription factor"/>
    <property type="match status" value="1"/>
</dbReference>
<keyword evidence="3" id="KW-0238">DNA-binding</keyword>
<dbReference type="Gene3D" id="1.20.5.170">
    <property type="match status" value="1"/>
</dbReference>
<dbReference type="InterPro" id="IPR046347">
    <property type="entry name" value="bZIP_sf"/>
</dbReference>
<keyword evidence="5" id="KW-0539">Nucleus</keyword>
<dbReference type="EMBL" id="SDMP01000011">
    <property type="protein sequence ID" value="RYR31689.1"/>
    <property type="molecule type" value="Genomic_DNA"/>
</dbReference>
<gene>
    <name evidence="8" type="ORF">Ahy_B01g056560</name>
</gene>
<feature type="compositionally biased region" description="Low complexity" evidence="6">
    <location>
        <begin position="86"/>
        <end position="97"/>
    </location>
</feature>
<evidence type="ECO:0000256" key="1">
    <source>
        <dbReference type="ARBA" id="ARBA00004123"/>
    </source>
</evidence>
<accession>A0A445AZ44</accession>
<dbReference type="SMART" id="SM00338">
    <property type="entry name" value="BRLZ"/>
    <property type="match status" value="1"/>
</dbReference>
<dbReference type="SUPFAM" id="SSF57959">
    <property type="entry name" value="Leucine zipper domain"/>
    <property type="match status" value="1"/>
</dbReference>
<protein>
    <recommendedName>
        <fullName evidence="7">BZIP domain-containing protein</fullName>
    </recommendedName>
</protein>
<dbReference type="SMR" id="A0A445AZ44"/>
<keyword evidence="4" id="KW-0804">Transcription</keyword>
<comment type="caution">
    <text evidence="8">The sequence shown here is derived from an EMBL/GenBank/DDBJ whole genome shotgun (WGS) entry which is preliminary data.</text>
</comment>
<evidence type="ECO:0000256" key="6">
    <source>
        <dbReference type="SAM" id="MobiDB-lite"/>
    </source>
</evidence>
<proteinExistence type="predicted"/>
<comment type="subcellular location">
    <subcellularLocation>
        <location evidence="1">Nucleus</location>
    </subcellularLocation>
</comment>
<reference evidence="8 9" key="1">
    <citation type="submission" date="2019-01" db="EMBL/GenBank/DDBJ databases">
        <title>Sequencing of cultivated peanut Arachis hypogaea provides insights into genome evolution and oil improvement.</title>
        <authorList>
            <person name="Chen X."/>
        </authorList>
    </citation>
    <scope>NUCLEOTIDE SEQUENCE [LARGE SCALE GENOMIC DNA]</scope>
    <source>
        <strain evidence="9">cv. Fuhuasheng</strain>
        <tissue evidence="8">Leaves</tissue>
    </source>
</reference>